<dbReference type="PANTHER" id="PTHR24349">
    <property type="entry name" value="SERINE/THREONINE-PROTEIN KINASE"/>
    <property type="match status" value="1"/>
</dbReference>
<evidence type="ECO:0000313" key="18">
    <source>
        <dbReference type="Proteomes" id="UP000002729"/>
    </source>
</evidence>
<dbReference type="SMART" id="SM00220">
    <property type="entry name" value="S_TKc"/>
    <property type="match status" value="1"/>
</dbReference>
<dbReference type="OrthoDB" id="40902at2759"/>
<organism evidence="18">
    <name type="scientific">Aureococcus anophagefferens</name>
    <name type="common">Harmful bloom alga</name>
    <dbReference type="NCBI Taxonomy" id="44056"/>
    <lineage>
        <taxon>Eukaryota</taxon>
        <taxon>Sar</taxon>
        <taxon>Stramenopiles</taxon>
        <taxon>Ochrophyta</taxon>
        <taxon>Pelagophyceae</taxon>
        <taxon>Pelagomonadales</taxon>
        <taxon>Pelagomonadaceae</taxon>
        <taxon>Aureococcus</taxon>
    </lineage>
</organism>
<proteinExistence type="inferred from homology"/>
<dbReference type="InParanoid" id="F0YMM1"/>
<dbReference type="PROSITE" id="PS00107">
    <property type="entry name" value="PROTEIN_KINASE_ATP"/>
    <property type="match status" value="1"/>
</dbReference>
<dbReference type="AlphaFoldDB" id="F0YMM1"/>
<dbReference type="GO" id="GO:0005524">
    <property type="term" value="F:ATP binding"/>
    <property type="evidence" value="ECO:0007669"/>
    <property type="project" value="UniProtKB-UniRule"/>
</dbReference>
<reference evidence="17 18" key="1">
    <citation type="journal article" date="2011" name="Proc. Natl. Acad. Sci. U.S.A.">
        <title>Niche of harmful alga Aureococcus anophagefferens revealed through ecogenomics.</title>
        <authorList>
            <person name="Gobler C.J."/>
            <person name="Berry D.L."/>
            <person name="Dyhrman S.T."/>
            <person name="Wilhelm S.W."/>
            <person name="Salamov A."/>
            <person name="Lobanov A.V."/>
            <person name="Zhang Y."/>
            <person name="Collier J.L."/>
            <person name="Wurch L.L."/>
            <person name="Kustka A.B."/>
            <person name="Dill B.D."/>
            <person name="Shah M."/>
            <person name="VerBerkmoes N.C."/>
            <person name="Kuo A."/>
            <person name="Terry A."/>
            <person name="Pangilinan J."/>
            <person name="Lindquist E.A."/>
            <person name="Lucas S."/>
            <person name="Paulsen I.T."/>
            <person name="Hattenrath-Lehmann T.K."/>
            <person name="Talmage S.C."/>
            <person name="Walker E.A."/>
            <person name="Koch F."/>
            <person name="Burson A.M."/>
            <person name="Marcoval M.A."/>
            <person name="Tang Y.Z."/>
            <person name="Lecleir G.R."/>
            <person name="Coyne K.J."/>
            <person name="Berg G.M."/>
            <person name="Bertrand E.M."/>
            <person name="Saito M.A."/>
            <person name="Gladyshev V.N."/>
            <person name="Grigoriev I.V."/>
        </authorList>
    </citation>
    <scope>NUCLEOTIDE SEQUENCE [LARGE SCALE GENOMIC DNA]</scope>
    <source>
        <strain evidence="18">CCMP 1984</strain>
    </source>
</reference>
<dbReference type="CDD" id="cd05117">
    <property type="entry name" value="STKc_CAMK"/>
    <property type="match status" value="1"/>
</dbReference>
<dbReference type="InterPro" id="IPR050205">
    <property type="entry name" value="CDPK_Ser/Thr_kinases"/>
</dbReference>
<dbReference type="FunFam" id="1.10.238.10:FF:000003">
    <property type="entry name" value="Calmodulin A"/>
    <property type="match status" value="1"/>
</dbReference>
<keyword evidence="7 14" id="KW-0547">Nucleotide-binding</keyword>
<evidence type="ECO:0000256" key="9">
    <source>
        <dbReference type="ARBA" id="ARBA00022837"/>
    </source>
</evidence>
<dbReference type="InterPro" id="IPR011009">
    <property type="entry name" value="Kinase-like_dom_sf"/>
</dbReference>
<dbReference type="RefSeq" id="XP_009041649.1">
    <property type="nucleotide sequence ID" value="XM_009043401.1"/>
</dbReference>
<dbReference type="Gene3D" id="1.10.510.10">
    <property type="entry name" value="Transferase(Phosphotransferase) domain 1"/>
    <property type="match status" value="1"/>
</dbReference>
<dbReference type="GO" id="GO:0005509">
    <property type="term" value="F:calcium ion binding"/>
    <property type="evidence" value="ECO:0007669"/>
    <property type="project" value="InterPro"/>
</dbReference>
<dbReference type="SUPFAM" id="SSF56112">
    <property type="entry name" value="Protein kinase-like (PK-like)"/>
    <property type="match status" value="1"/>
</dbReference>
<dbReference type="OMA" id="WIDKHNS"/>
<evidence type="ECO:0000256" key="1">
    <source>
        <dbReference type="ARBA" id="ARBA00001946"/>
    </source>
</evidence>
<feature type="domain" description="Protein kinase" evidence="15">
    <location>
        <begin position="72"/>
        <end position="328"/>
    </location>
</feature>
<dbReference type="FunFam" id="1.10.510.10:FF:000571">
    <property type="entry name" value="Maternal embryonic leucine zipper kinase"/>
    <property type="match status" value="1"/>
</dbReference>
<dbReference type="GeneID" id="20221965"/>
<keyword evidence="9" id="KW-0106">Calcium</keyword>
<evidence type="ECO:0000256" key="3">
    <source>
        <dbReference type="ARBA" id="ARBA00022527"/>
    </source>
</evidence>
<keyword evidence="4" id="KW-0808">Transferase</keyword>
<keyword evidence="3" id="KW-0723">Serine/threonine-protein kinase</keyword>
<evidence type="ECO:0000256" key="4">
    <source>
        <dbReference type="ARBA" id="ARBA00022679"/>
    </source>
</evidence>
<evidence type="ECO:0000256" key="14">
    <source>
        <dbReference type="PROSITE-ProRule" id="PRU10141"/>
    </source>
</evidence>
<dbReference type="Proteomes" id="UP000002729">
    <property type="component" value="Unassembled WGS sequence"/>
</dbReference>
<accession>F0YMM1</accession>
<evidence type="ECO:0000259" key="16">
    <source>
        <dbReference type="PROSITE" id="PS50222"/>
    </source>
</evidence>
<keyword evidence="10 14" id="KW-0067">ATP-binding</keyword>
<evidence type="ECO:0000256" key="13">
    <source>
        <dbReference type="ARBA" id="ARBA00048679"/>
    </source>
</evidence>
<dbReference type="FunFam" id="3.30.200.20:FF:000315">
    <property type="entry name" value="Calcium-dependent protein kinase 3"/>
    <property type="match status" value="1"/>
</dbReference>
<comment type="catalytic activity">
    <reaction evidence="12">
        <text>L-threonyl-[protein] + ATP = O-phospho-L-threonyl-[protein] + ADP + H(+)</text>
        <dbReference type="Rhea" id="RHEA:46608"/>
        <dbReference type="Rhea" id="RHEA-COMP:11060"/>
        <dbReference type="Rhea" id="RHEA-COMP:11605"/>
        <dbReference type="ChEBI" id="CHEBI:15378"/>
        <dbReference type="ChEBI" id="CHEBI:30013"/>
        <dbReference type="ChEBI" id="CHEBI:30616"/>
        <dbReference type="ChEBI" id="CHEBI:61977"/>
        <dbReference type="ChEBI" id="CHEBI:456216"/>
        <dbReference type="EC" id="2.7.11.1"/>
    </reaction>
</comment>
<protein>
    <recommendedName>
        <fullName evidence="2">non-specific serine/threonine protein kinase</fullName>
        <ecNumber evidence="2">2.7.11.1</ecNumber>
    </recommendedName>
</protein>
<sequence>MMQDADPLYMRRWFHAAVVYFEVLCSFGDLGPELDSQRQRVRRLARLCSHLHENCVVEHDAASRHITDIYNLHSDQVLGHGSYGTVCLATHRETNDEYACKVLSINRVGPQYVDKLHSEISSMRQLDHPNIVRLREVFFGCRKIYLVMDICTGGELFDLVNMSSEYRTEHCATRFMTEMFSAVQYLHEHGVVHRDLKLENWLFEHHTGSHLKLIDFGLAKHFLVHERIHGAVGSMYYVAPEVLRGSYDSRCDLWSLGVIAYMLVSGAPPFWGRDDRDIRRSIIAGRWEFPQRFFSQVSPMAKDFIARLLTSDPELRMSAAAALTHPWLKAANTPYSSSPLPKWQRIELLGTLKEFVATSLLQKVVLAVVAFNMTPRQVTAVRNLFESIDLDHSGTISYEELANASSTCDECKSVDDTTMIEIFKAIDISRTTEINFTEFLAATMWRRIHLDEQHMRRVFQTLDINGSGKLDAASIKALVGIDYDDDEVNQLIADADEDGDGCLCFSDFVKSWRANAPISTQQTYPHHVGMNGVASVVHAIAHGTAQFLGPPVGMPSKAKCALQDGTEVPAHPVQPAELSG</sequence>
<evidence type="ECO:0000256" key="2">
    <source>
        <dbReference type="ARBA" id="ARBA00012513"/>
    </source>
</evidence>
<keyword evidence="5" id="KW-0479">Metal-binding</keyword>
<dbReference type="PROSITE" id="PS50222">
    <property type="entry name" value="EF_HAND_2"/>
    <property type="match status" value="2"/>
</dbReference>
<dbReference type="InterPro" id="IPR002048">
    <property type="entry name" value="EF_hand_dom"/>
</dbReference>
<dbReference type="Gene3D" id="3.30.200.20">
    <property type="entry name" value="Phosphorylase Kinase, domain 1"/>
    <property type="match status" value="1"/>
</dbReference>
<dbReference type="InterPro" id="IPR011992">
    <property type="entry name" value="EF-hand-dom_pair"/>
</dbReference>
<gene>
    <name evidence="17" type="ORF">AURANDRAFT_39292</name>
</gene>
<name>F0YMM1_AURAN</name>
<comment type="cofactor">
    <cofactor evidence="1">
        <name>Mg(2+)</name>
        <dbReference type="ChEBI" id="CHEBI:18420"/>
    </cofactor>
</comment>
<dbReference type="SUPFAM" id="SSF47473">
    <property type="entry name" value="EF-hand"/>
    <property type="match status" value="1"/>
</dbReference>
<dbReference type="eggNOG" id="KOG0032">
    <property type="taxonomic scope" value="Eukaryota"/>
</dbReference>
<evidence type="ECO:0000256" key="12">
    <source>
        <dbReference type="ARBA" id="ARBA00047899"/>
    </source>
</evidence>
<feature type="binding site" evidence="14">
    <location>
        <position position="101"/>
    </location>
    <ligand>
        <name>ATP</name>
        <dbReference type="ChEBI" id="CHEBI:30616"/>
    </ligand>
</feature>
<dbReference type="KEGG" id="aaf:AURANDRAFT_39292"/>
<dbReference type="InterPro" id="IPR000719">
    <property type="entry name" value="Prot_kinase_dom"/>
</dbReference>
<evidence type="ECO:0000313" key="17">
    <source>
        <dbReference type="EMBL" id="EGB03647.1"/>
    </source>
</evidence>
<keyword evidence="18" id="KW-1185">Reference proteome</keyword>
<dbReference type="GO" id="GO:0004674">
    <property type="term" value="F:protein serine/threonine kinase activity"/>
    <property type="evidence" value="ECO:0007669"/>
    <property type="project" value="UniProtKB-KW"/>
</dbReference>
<dbReference type="PROSITE" id="PS00018">
    <property type="entry name" value="EF_HAND_1"/>
    <property type="match status" value="2"/>
</dbReference>
<dbReference type="Gene3D" id="1.10.238.10">
    <property type="entry name" value="EF-hand"/>
    <property type="match status" value="2"/>
</dbReference>
<keyword evidence="6" id="KW-0677">Repeat</keyword>
<evidence type="ECO:0000256" key="11">
    <source>
        <dbReference type="ARBA" id="ARBA00024334"/>
    </source>
</evidence>
<dbReference type="EC" id="2.7.11.1" evidence="2"/>
<dbReference type="InterPro" id="IPR017441">
    <property type="entry name" value="Protein_kinase_ATP_BS"/>
</dbReference>
<evidence type="ECO:0000256" key="8">
    <source>
        <dbReference type="ARBA" id="ARBA00022777"/>
    </source>
</evidence>
<dbReference type="Pfam" id="PF00069">
    <property type="entry name" value="Pkinase"/>
    <property type="match status" value="1"/>
</dbReference>
<dbReference type="Pfam" id="PF13499">
    <property type="entry name" value="EF-hand_7"/>
    <property type="match status" value="2"/>
</dbReference>
<dbReference type="SMART" id="SM00054">
    <property type="entry name" value="EFh"/>
    <property type="match status" value="4"/>
</dbReference>
<comment type="catalytic activity">
    <reaction evidence="13">
        <text>L-seryl-[protein] + ATP = O-phospho-L-seryl-[protein] + ADP + H(+)</text>
        <dbReference type="Rhea" id="RHEA:17989"/>
        <dbReference type="Rhea" id="RHEA-COMP:9863"/>
        <dbReference type="Rhea" id="RHEA-COMP:11604"/>
        <dbReference type="ChEBI" id="CHEBI:15378"/>
        <dbReference type="ChEBI" id="CHEBI:29999"/>
        <dbReference type="ChEBI" id="CHEBI:30616"/>
        <dbReference type="ChEBI" id="CHEBI:83421"/>
        <dbReference type="ChEBI" id="CHEBI:456216"/>
        <dbReference type="EC" id="2.7.11.1"/>
    </reaction>
</comment>
<feature type="non-terminal residue" evidence="17">
    <location>
        <position position="1"/>
    </location>
</feature>
<evidence type="ECO:0000256" key="7">
    <source>
        <dbReference type="ARBA" id="ARBA00022741"/>
    </source>
</evidence>
<comment type="similarity">
    <text evidence="11">Belongs to the protein kinase superfamily. Ser/Thr protein kinase family. CDPK subfamily.</text>
</comment>
<feature type="domain" description="EF-hand" evidence="16">
    <location>
        <begin position="450"/>
        <end position="485"/>
    </location>
</feature>
<keyword evidence="8" id="KW-0418">Kinase</keyword>
<evidence type="ECO:0000256" key="6">
    <source>
        <dbReference type="ARBA" id="ARBA00022737"/>
    </source>
</evidence>
<evidence type="ECO:0000259" key="15">
    <source>
        <dbReference type="PROSITE" id="PS50011"/>
    </source>
</evidence>
<dbReference type="PROSITE" id="PS50011">
    <property type="entry name" value="PROTEIN_KINASE_DOM"/>
    <property type="match status" value="1"/>
</dbReference>
<dbReference type="InterPro" id="IPR018247">
    <property type="entry name" value="EF_Hand_1_Ca_BS"/>
</dbReference>
<dbReference type="EMBL" id="GL833165">
    <property type="protein sequence ID" value="EGB03647.1"/>
    <property type="molecule type" value="Genomic_DNA"/>
</dbReference>
<evidence type="ECO:0000256" key="10">
    <source>
        <dbReference type="ARBA" id="ARBA00022840"/>
    </source>
</evidence>
<evidence type="ECO:0000256" key="5">
    <source>
        <dbReference type="ARBA" id="ARBA00022723"/>
    </source>
</evidence>
<feature type="domain" description="EF-hand" evidence="16">
    <location>
        <begin position="376"/>
        <end position="411"/>
    </location>
</feature>